<reference evidence="1 2" key="1">
    <citation type="submission" date="2013-05" db="EMBL/GenBank/DDBJ databases">
        <authorList>
            <person name="Harkins D.M."/>
            <person name="Durkin A.S."/>
            <person name="Brinkac L.M."/>
            <person name="Haft D.H."/>
            <person name="Selengut J.D."/>
            <person name="Sanka R."/>
            <person name="DePew J."/>
            <person name="Purushe J."/>
            <person name="Hartskeerl R.A."/>
            <person name="Ahmed A."/>
            <person name="van der Linden H."/>
            <person name="Goris M.G.A."/>
            <person name="Vinetz J.M."/>
            <person name="Sutton G.G."/>
            <person name="Nierman W.C."/>
            <person name="Fouts D.E."/>
        </authorList>
    </citation>
    <scope>NUCLEOTIDE SEQUENCE [LARGE SCALE GENOMIC DNA]</scope>
    <source>
        <strain evidence="1 2">CZ214</strain>
    </source>
</reference>
<dbReference type="AlphaFoldDB" id="T0H0M8"/>
<evidence type="ECO:0000313" key="1">
    <source>
        <dbReference type="EMBL" id="EQA73026.1"/>
    </source>
</evidence>
<gene>
    <name evidence="1" type="ORF">LEP1GSC059_1529</name>
</gene>
<sequence length="50" mass="5651">MRKVTTASELSAVLGLQTLQKIKTKNTINNRIIVTPIERSINKSSYYTLI</sequence>
<protein>
    <submittedName>
        <fullName evidence="1">Uncharacterized protein</fullName>
    </submittedName>
</protein>
<dbReference type="EMBL" id="AKWY02000010">
    <property type="protein sequence ID" value="EQA73026.1"/>
    <property type="molecule type" value="Genomic_DNA"/>
</dbReference>
<organism evidence="1 2">
    <name type="scientific">Leptospira noguchii serovar Panama str. CZ214</name>
    <dbReference type="NCBI Taxonomy" id="1001595"/>
    <lineage>
        <taxon>Bacteria</taxon>
        <taxon>Pseudomonadati</taxon>
        <taxon>Spirochaetota</taxon>
        <taxon>Spirochaetia</taxon>
        <taxon>Leptospirales</taxon>
        <taxon>Leptospiraceae</taxon>
        <taxon>Leptospira</taxon>
    </lineage>
</organism>
<evidence type="ECO:0000313" key="2">
    <source>
        <dbReference type="Proteomes" id="UP000015442"/>
    </source>
</evidence>
<name>T0H0M8_9LEPT</name>
<comment type="caution">
    <text evidence="1">The sequence shown here is derived from an EMBL/GenBank/DDBJ whole genome shotgun (WGS) entry which is preliminary data.</text>
</comment>
<accession>T0H0M8</accession>
<dbReference type="Proteomes" id="UP000015442">
    <property type="component" value="Unassembled WGS sequence"/>
</dbReference>
<proteinExistence type="predicted"/>